<accession>A0A5A7QWH4</accession>
<dbReference type="EMBL" id="BKCP01008515">
    <property type="protein sequence ID" value="GER49308.1"/>
    <property type="molecule type" value="Genomic_DNA"/>
</dbReference>
<protein>
    <submittedName>
        <fullName evidence="2">G1/S-specific cyclin-D3</fullName>
    </submittedName>
</protein>
<evidence type="ECO:0000256" key="1">
    <source>
        <dbReference type="SAM" id="MobiDB-lite"/>
    </source>
</evidence>
<feature type="region of interest" description="Disordered" evidence="1">
    <location>
        <begin position="1"/>
        <end position="58"/>
    </location>
</feature>
<comment type="caution">
    <text evidence="2">The sequence shown here is derived from an EMBL/GenBank/DDBJ whole genome shotgun (WGS) entry which is preliminary data.</text>
</comment>
<organism evidence="2 3">
    <name type="scientific">Striga asiatica</name>
    <name type="common">Asiatic witchweed</name>
    <name type="synonym">Buchnera asiatica</name>
    <dbReference type="NCBI Taxonomy" id="4170"/>
    <lineage>
        <taxon>Eukaryota</taxon>
        <taxon>Viridiplantae</taxon>
        <taxon>Streptophyta</taxon>
        <taxon>Embryophyta</taxon>
        <taxon>Tracheophyta</taxon>
        <taxon>Spermatophyta</taxon>
        <taxon>Magnoliopsida</taxon>
        <taxon>eudicotyledons</taxon>
        <taxon>Gunneridae</taxon>
        <taxon>Pentapetalae</taxon>
        <taxon>asterids</taxon>
        <taxon>lamiids</taxon>
        <taxon>Lamiales</taxon>
        <taxon>Orobanchaceae</taxon>
        <taxon>Buchnereae</taxon>
        <taxon>Striga</taxon>
    </lineage>
</organism>
<keyword evidence="3" id="KW-1185">Reference proteome</keyword>
<dbReference type="OrthoDB" id="339151at2759"/>
<reference evidence="3" key="1">
    <citation type="journal article" date="2019" name="Curr. Biol.">
        <title>Genome Sequence of Striga asiatica Provides Insight into the Evolution of Plant Parasitism.</title>
        <authorList>
            <person name="Yoshida S."/>
            <person name="Kim S."/>
            <person name="Wafula E.K."/>
            <person name="Tanskanen J."/>
            <person name="Kim Y.M."/>
            <person name="Honaas L."/>
            <person name="Yang Z."/>
            <person name="Spallek T."/>
            <person name="Conn C.E."/>
            <person name="Ichihashi Y."/>
            <person name="Cheong K."/>
            <person name="Cui S."/>
            <person name="Der J.P."/>
            <person name="Gundlach H."/>
            <person name="Jiao Y."/>
            <person name="Hori C."/>
            <person name="Ishida J.K."/>
            <person name="Kasahara H."/>
            <person name="Kiba T."/>
            <person name="Kim M.S."/>
            <person name="Koo N."/>
            <person name="Laohavisit A."/>
            <person name="Lee Y.H."/>
            <person name="Lumba S."/>
            <person name="McCourt P."/>
            <person name="Mortimer J.C."/>
            <person name="Mutuku J.M."/>
            <person name="Nomura T."/>
            <person name="Sasaki-Sekimoto Y."/>
            <person name="Seto Y."/>
            <person name="Wang Y."/>
            <person name="Wakatake T."/>
            <person name="Sakakibara H."/>
            <person name="Demura T."/>
            <person name="Yamaguchi S."/>
            <person name="Yoneyama K."/>
            <person name="Manabe R.I."/>
            <person name="Nelson D.C."/>
            <person name="Schulman A.H."/>
            <person name="Timko M.P."/>
            <person name="dePamphilis C.W."/>
            <person name="Choi D."/>
            <person name="Shirasu K."/>
        </authorList>
    </citation>
    <scope>NUCLEOTIDE SEQUENCE [LARGE SCALE GENOMIC DNA]</scope>
    <source>
        <strain evidence="3">cv. UVA1</strain>
    </source>
</reference>
<proteinExistence type="predicted"/>
<evidence type="ECO:0000313" key="3">
    <source>
        <dbReference type="Proteomes" id="UP000325081"/>
    </source>
</evidence>
<sequence length="124" mass="13957">MERKEAEFPPLENFHGPLLGNQPLELGLDGSTHLHPGKIGGPTQESGEGCGNTDQQMHSRQLEHWEVAEDLLLLLPFLLRANKPNIQKMKATTFIALCNNHKPNHHDPRIINLSSSITHYRLNN</sequence>
<dbReference type="Proteomes" id="UP000325081">
    <property type="component" value="Unassembled WGS sequence"/>
</dbReference>
<evidence type="ECO:0000313" key="2">
    <source>
        <dbReference type="EMBL" id="GER49308.1"/>
    </source>
</evidence>
<gene>
    <name evidence="2" type="ORF">STAS_26552</name>
</gene>
<dbReference type="AlphaFoldDB" id="A0A5A7QWH4"/>
<name>A0A5A7QWH4_STRAF</name>